<protein>
    <submittedName>
        <fullName evidence="1">Uncharacterized protein</fullName>
    </submittedName>
</protein>
<comment type="caution">
    <text evidence="1">The sequence shown here is derived from an EMBL/GenBank/DDBJ whole genome shotgun (WGS) entry which is preliminary data.</text>
</comment>
<keyword evidence="2" id="KW-1185">Reference proteome</keyword>
<dbReference type="AlphaFoldDB" id="A0A4Y2CK91"/>
<organism evidence="1 2">
    <name type="scientific">Araneus ventricosus</name>
    <name type="common">Orbweaver spider</name>
    <name type="synonym">Epeira ventricosa</name>
    <dbReference type="NCBI Taxonomy" id="182803"/>
    <lineage>
        <taxon>Eukaryota</taxon>
        <taxon>Metazoa</taxon>
        <taxon>Ecdysozoa</taxon>
        <taxon>Arthropoda</taxon>
        <taxon>Chelicerata</taxon>
        <taxon>Arachnida</taxon>
        <taxon>Araneae</taxon>
        <taxon>Araneomorphae</taxon>
        <taxon>Entelegynae</taxon>
        <taxon>Araneoidea</taxon>
        <taxon>Araneidae</taxon>
        <taxon>Araneus</taxon>
    </lineage>
</organism>
<reference evidence="1 2" key="1">
    <citation type="journal article" date="2019" name="Sci. Rep.">
        <title>Orb-weaving spider Araneus ventricosus genome elucidates the spidroin gene catalogue.</title>
        <authorList>
            <person name="Kono N."/>
            <person name="Nakamura H."/>
            <person name="Ohtoshi R."/>
            <person name="Moran D.A.P."/>
            <person name="Shinohara A."/>
            <person name="Yoshida Y."/>
            <person name="Fujiwara M."/>
            <person name="Mori M."/>
            <person name="Tomita M."/>
            <person name="Arakawa K."/>
        </authorList>
    </citation>
    <scope>NUCLEOTIDE SEQUENCE [LARGE SCALE GENOMIC DNA]</scope>
</reference>
<gene>
    <name evidence="1" type="ORF">AVEN_35555_1</name>
</gene>
<dbReference type="EMBL" id="BGPR01000202">
    <property type="protein sequence ID" value="GBM04364.1"/>
    <property type="molecule type" value="Genomic_DNA"/>
</dbReference>
<accession>A0A4Y2CK91</accession>
<sequence>MGFIKASYILSTRDPFSDVYHHRGSHLDIPSGGVSHRWLAFGYLIGRRVPPVTRIWISHRAACLTFGSHLDISFDGTTLSLHIAQFFSAVRTYTRSSWRLQYSSILEVTNMWCTYP</sequence>
<evidence type="ECO:0000313" key="1">
    <source>
        <dbReference type="EMBL" id="GBM04364.1"/>
    </source>
</evidence>
<proteinExistence type="predicted"/>
<dbReference type="Proteomes" id="UP000499080">
    <property type="component" value="Unassembled WGS sequence"/>
</dbReference>
<name>A0A4Y2CK91_ARAVE</name>
<evidence type="ECO:0000313" key="2">
    <source>
        <dbReference type="Proteomes" id="UP000499080"/>
    </source>
</evidence>